<dbReference type="FunFam" id="2.40.10.10:FF:000006">
    <property type="entry name" value="Serine proteinase stubble"/>
    <property type="match status" value="1"/>
</dbReference>
<dbReference type="SUPFAM" id="SSF50494">
    <property type="entry name" value="Trypsin-like serine proteases"/>
    <property type="match status" value="1"/>
</dbReference>
<evidence type="ECO:0000313" key="10">
    <source>
        <dbReference type="Proteomes" id="UP000515126"/>
    </source>
</evidence>
<dbReference type="Gene3D" id="2.40.10.10">
    <property type="entry name" value="Trypsin-like serine proteases"/>
    <property type="match status" value="2"/>
</dbReference>
<dbReference type="PANTHER" id="PTHR24253">
    <property type="entry name" value="TRANSMEMBRANE PROTEASE SERINE"/>
    <property type="match status" value="1"/>
</dbReference>
<feature type="domain" description="Peptidase S1" evidence="9">
    <location>
        <begin position="87"/>
        <end position="323"/>
    </location>
</feature>
<dbReference type="CDD" id="cd00190">
    <property type="entry name" value="Tryp_SPc"/>
    <property type="match status" value="1"/>
</dbReference>
<dbReference type="PROSITE" id="PS00134">
    <property type="entry name" value="TRYPSIN_HIS"/>
    <property type="match status" value="1"/>
</dbReference>
<evidence type="ECO:0000256" key="1">
    <source>
        <dbReference type="ARBA" id="ARBA00022670"/>
    </source>
</evidence>
<feature type="chain" id="PRO_5028305012" evidence="8">
    <location>
        <begin position="33"/>
        <end position="343"/>
    </location>
</feature>
<evidence type="ECO:0000256" key="4">
    <source>
        <dbReference type="ARBA" id="ARBA00022825"/>
    </source>
</evidence>
<dbReference type="GO" id="GO:0006508">
    <property type="term" value="P:proteolysis"/>
    <property type="evidence" value="ECO:0007669"/>
    <property type="project" value="UniProtKB-KW"/>
</dbReference>
<dbReference type="GO" id="GO:0004252">
    <property type="term" value="F:serine-type endopeptidase activity"/>
    <property type="evidence" value="ECO:0007669"/>
    <property type="project" value="InterPro"/>
</dbReference>
<dbReference type="InterPro" id="IPR001254">
    <property type="entry name" value="Trypsin_dom"/>
</dbReference>
<evidence type="ECO:0000256" key="6">
    <source>
        <dbReference type="ARBA" id="ARBA00023180"/>
    </source>
</evidence>
<dbReference type="InterPro" id="IPR033116">
    <property type="entry name" value="TRYPSIN_SER"/>
</dbReference>
<keyword evidence="3 7" id="KW-0378">Hydrolase</keyword>
<dbReference type="PROSITE" id="PS50240">
    <property type="entry name" value="TRYPSIN_DOM"/>
    <property type="match status" value="1"/>
</dbReference>
<evidence type="ECO:0000256" key="3">
    <source>
        <dbReference type="ARBA" id="ARBA00022801"/>
    </source>
</evidence>
<dbReference type="InterPro" id="IPR043504">
    <property type="entry name" value="Peptidase_S1_PA_chymotrypsin"/>
</dbReference>
<accession>A0A6P5QE48</accession>
<keyword evidence="10" id="KW-1185">Reference proteome</keyword>
<name>A0A6P5QE48_MUSCR</name>
<organism evidence="10 11">
    <name type="scientific">Mus caroli</name>
    <name type="common">Ryukyu mouse</name>
    <name type="synonym">Ricefield mouse</name>
    <dbReference type="NCBI Taxonomy" id="10089"/>
    <lineage>
        <taxon>Eukaryota</taxon>
        <taxon>Metazoa</taxon>
        <taxon>Chordata</taxon>
        <taxon>Craniata</taxon>
        <taxon>Vertebrata</taxon>
        <taxon>Euteleostomi</taxon>
        <taxon>Mammalia</taxon>
        <taxon>Eutheria</taxon>
        <taxon>Euarchontoglires</taxon>
        <taxon>Glires</taxon>
        <taxon>Rodentia</taxon>
        <taxon>Myomorpha</taxon>
        <taxon>Muroidea</taxon>
        <taxon>Muridae</taxon>
        <taxon>Murinae</taxon>
        <taxon>Mus</taxon>
        <taxon>Mus</taxon>
    </lineage>
</organism>
<dbReference type="Proteomes" id="UP000515126">
    <property type="component" value="Chromosome 9"/>
</dbReference>
<proteinExistence type="predicted"/>
<evidence type="ECO:0000259" key="9">
    <source>
        <dbReference type="PROSITE" id="PS50240"/>
    </source>
</evidence>
<dbReference type="PROSITE" id="PS00135">
    <property type="entry name" value="TRYPSIN_SER"/>
    <property type="match status" value="1"/>
</dbReference>
<dbReference type="RefSeq" id="XP_021028542.1">
    <property type="nucleotide sequence ID" value="XM_021172883.1"/>
</dbReference>
<evidence type="ECO:0000256" key="8">
    <source>
        <dbReference type="SAM" id="SignalP"/>
    </source>
</evidence>
<dbReference type="SMART" id="SM00020">
    <property type="entry name" value="Tryp_SPc"/>
    <property type="match status" value="1"/>
</dbReference>
<dbReference type="InterPro" id="IPR018114">
    <property type="entry name" value="TRYPSIN_HIS"/>
</dbReference>
<keyword evidence="5" id="KW-1015">Disulfide bond</keyword>
<dbReference type="PANTHER" id="PTHR24253:SF159">
    <property type="entry name" value="SERINE PROTEASE 42"/>
    <property type="match status" value="1"/>
</dbReference>
<sequence>MEGGLRDGMASGGGSLGLIAFLLLLQPKPCEAWAAASVLSTSGFPSGLSEAPRDNPPPPTRVRMSKATTRSPFMNFSLVCGQPFMKIMGGVDAEEGKWPWQVSVRVRHMHVCGGSLINSQWVLTAAHCIYSRIQYNVKVGDRSVYRQNTSLVIPIKTIFVHPQFSTTVVVKNDIALLKLQHPVNFTATIYPVCIPSESFPVKAGTKCWVTGWGKLVPGAPDVPAEILQEVDQNVILYEECNEMLKKATSSSVDLVKRGMVCGYKERGKDACQGDSGGPMSCEFDNKWVQLGVVSWGISCGRQGYPGVYTDVAFYSKWLIAVVNQADCLHPVVFLVLLLCPLTS</sequence>
<dbReference type="Pfam" id="PF00089">
    <property type="entry name" value="Trypsin"/>
    <property type="match status" value="1"/>
</dbReference>
<evidence type="ECO:0000256" key="5">
    <source>
        <dbReference type="ARBA" id="ARBA00023157"/>
    </source>
</evidence>
<dbReference type="AlphaFoldDB" id="A0A6P5QE48"/>
<gene>
    <name evidence="11" type="primary">LOC110302102</name>
</gene>
<evidence type="ECO:0000256" key="2">
    <source>
        <dbReference type="ARBA" id="ARBA00022729"/>
    </source>
</evidence>
<keyword evidence="4 7" id="KW-0720">Serine protease</keyword>
<reference evidence="11" key="1">
    <citation type="submission" date="2025-08" db="UniProtKB">
        <authorList>
            <consortium name="RefSeq"/>
        </authorList>
    </citation>
    <scope>IDENTIFICATION</scope>
</reference>
<keyword evidence="2 8" id="KW-0732">Signal</keyword>
<dbReference type="GeneID" id="110302102"/>
<dbReference type="KEGG" id="mcal:110302102"/>
<keyword evidence="6" id="KW-0325">Glycoprotein</keyword>
<evidence type="ECO:0000256" key="7">
    <source>
        <dbReference type="RuleBase" id="RU363034"/>
    </source>
</evidence>
<dbReference type="InterPro" id="IPR009003">
    <property type="entry name" value="Peptidase_S1_PA"/>
</dbReference>
<protein>
    <submittedName>
        <fullName evidence="11">Serine protease 42</fullName>
    </submittedName>
</protein>
<feature type="signal peptide" evidence="8">
    <location>
        <begin position="1"/>
        <end position="32"/>
    </location>
</feature>
<evidence type="ECO:0000313" key="11">
    <source>
        <dbReference type="RefSeq" id="XP_021028542.1"/>
    </source>
</evidence>
<dbReference type="InterPro" id="IPR001314">
    <property type="entry name" value="Peptidase_S1A"/>
</dbReference>
<dbReference type="PRINTS" id="PR00722">
    <property type="entry name" value="CHYMOTRYPSIN"/>
</dbReference>
<keyword evidence="1 7" id="KW-0645">Protease</keyword>